<evidence type="ECO:0000313" key="2">
    <source>
        <dbReference type="EMBL" id="UNM96631.1"/>
    </source>
</evidence>
<keyword evidence="3" id="KW-1185">Reference proteome</keyword>
<keyword evidence="1" id="KW-0472">Membrane</keyword>
<proteinExistence type="predicted"/>
<dbReference type="Proteomes" id="UP000829542">
    <property type="component" value="Chromosome"/>
</dbReference>
<evidence type="ECO:0000313" key="3">
    <source>
        <dbReference type="Proteomes" id="UP000829542"/>
    </source>
</evidence>
<protein>
    <submittedName>
        <fullName evidence="2">Uncharacterized protein</fullName>
    </submittedName>
</protein>
<name>A0ABY3X7B9_9GAMM</name>
<feature type="transmembrane region" description="Helical" evidence="1">
    <location>
        <begin position="71"/>
        <end position="93"/>
    </location>
</feature>
<feature type="transmembrane region" description="Helical" evidence="1">
    <location>
        <begin position="6"/>
        <end position="34"/>
    </location>
</feature>
<organism evidence="2 3">
    <name type="scientific">Ignatzschineria rhizosphaerae</name>
    <dbReference type="NCBI Taxonomy" id="2923279"/>
    <lineage>
        <taxon>Bacteria</taxon>
        <taxon>Pseudomonadati</taxon>
        <taxon>Pseudomonadota</taxon>
        <taxon>Gammaproteobacteria</taxon>
        <taxon>Cardiobacteriales</taxon>
        <taxon>Ignatzschineriaceae</taxon>
        <taxon>Ignatzschineria</taxon>
    </lineage>
</organism>
<feature type="transmembrane region" description="Helical" evidence="1">
    <location>
        <begin position="46"/>
        <end position="65"/>
    </location>
</feature>
<dbReference type="RefSeq" id="WP_242150577.1">
    <property type="nucleotide sequence ID" value="NZ_CP093379.1"/>
</dbReference>
<keyword evidence="1" id="KW-1133">Transmembrane helix</keyword>
<feature type="transmembrane region" description="Helical" evidence="1">
    <location>
        <begin position="105"/>
        <end position="125"/>
    </location>
</feature>
<dbReference type="EMBL" id="CP093379">
    <property type="protein sequence ID" value="UNM96631.1"/>
    <property type="molecule type" value="Genomic_DNA"/>
</dbReference>
<gene>
    <name evidence="2" type="ORF">MMG00_01845</name>
</gene>
<reference evidence="2 3" key="1">
    <citation type="submission" date="2022-03" db="EMBL/GenBank/DDBJ databases">
        <title>Ignatzschineria rhizosphaerae HR5S32.</title>
        <authorList>
            <person name="Sun J.Q."/>
            <person name="Feng J.Y."/>
        </authorList>
    </citation>
    <scope>NUCLEOTIDE SEQUENCE [LARGE SCALE GENOMIC DNA]</scope>
    <source>
        <strain evidence="2 3">HR5S32</strain>
    </source>
</reference>
<accession>A0ABY3X7B9</accession>
<keyword evidence="1" id="KW-0812">Transmembrane</keyword>
<feature type="transmembrane region" description="Helical" evidence="1">
    <location>
        <begin position="180"/>
        <end position="202"/>
    </location>
</feature>
<evidence type="ECO:0000256" key="1">
    <source>
        <dbReference type="SAM" id="Phobius"/>
    </source>
</evidence>
<sequence length="314" mass="35666">MTSSNLIFLAVFSIFIFTAFLIVSWAPSILLLIIQKNNLSNKVISLIASIFLSAIIYVSILLNIQKNLINTYILFLILILLPFVIGIFILKFVKKPKQQGKKTIAMILVITASAFVTTAPVSLFFDLIPINSSKELPYILKVTSIALIMGYIPGLILIMKDLAISKQKKLSPCVTEPKRALMTDGIFYFIIIYISTTLFFSFQNNFQNKVLINLGIISETESYYQLLNKNLIEAIYHTGLHNSDIDLFEKDLIFSAYTRFKLGDKHLLCSSSTQDFSDKGCIPFNKGDIQQLCLRVHEENNTDKFHHKKCKRLD</sequence>
<feature type="transmembrane region" description="Helical" evidence="1">
    <location>
        <begin position="137"/>
        <end position="159"/>
    </location>
</feature>